<sequence>MVPLQDVLALTANGSIAFVAVLLLAYRCLLYKQDREIRAAVEVLSRERDVLDGRSTDLEALNQQIGVLSTALEEVGKHKLKRYKSRRKAAKSILFVHEIGGCEPGRKLFRFAVQAAGGLSQHQRDRMIFHPDIWHHRNEIHVWATDPSIARMLTSAVFNSGSGMVVSQAEGEETVEAAANEDAPPSVPAAAFEALVIGRAGK</sequence>
<keyword evidence="3" id="KW-1185">Reference proteome</keyword>
<evidence type="ECO:0000313" key="3">
    <source>
        <dbReference type="Proteomes" id="UP000245629"/>
    </source>
</evidence>
<geneLocation type="plasmid" evidence="2 3">
    <name>unnamed1</name>
</geneLocation>
<keyword evidence="1" id="KW-0472">Membrane</keyword>
<keyword evidence="1" id="KW-1133">Transmembrane helix</keyword>
<organism evidence="2 3">
    <name type="scientific">Azospirillum thermophilum</name>
    <dbReference type="NCBI Taxonomy" id="2202148"/>
    <lineage>
        <taxon>Bacteria</taxon>
        <taxon>Pseudomonadati</taxon>
        <taxon>Pseudomonadota</taxon>
        <taxon>Alphaproteobacteria</taxon>
        <taxon>Rhodospirillales</taxon>
        <taxon>Azospirillaceae</taxon>
        <taxon>Azospirillum</taxon>
    </lineage>
</organism>
<dbReference type="EMBL" id="CP029356">
    <property type="protein sequence ID" value="AWK88732.1"/>
    <property type="molecule type" value="Genomic_DNA"/>
</dbReference>
<proteinExistence type="predicted"/>
<protein>
    <submittedName>
        <fullName evidence="2">Uncharacterized protein</fullName>
    </submittedName>
</protein>
<dbReference type="AlphaFoldDB" id="A0A2S2CW58"/>
<accession>A0A2S2CW58</accession>
<keyword evidence="2" id="KW-0614">Plasmid</keyword>
<evidence type="ECO:0000256" key="1">
    <source>
        <dbReference type="SAM" id="Phobius"/>
    </source>
</evidence>
<feature type="transmembrane region" description="Helical" evidence="1">
    <location>
        <begin position="12"/>
        <end position="30"/>
    </location>
</feature>
<reference evidence="3" key="1">
    <citation type="submission" date="2018-05" db="EMBL/GenBank/DDBJ databases">
        <title>Azospirillum thermophila sp. nov., a novel isolated from hot spring.</title>
        <authorList>
            <person name="Zhao Z."/>
        </authorList>
    </citation>
    <scope>NUCLEOTIDE SEQUENCE [LARGE SCALE GENOMIC DNA]</scope>
    <source>
        <strain evidence="3">CFH 70021</strain>
        <plasmid evidence="3">unnamed1</plasmid>
    </source>
</reference>
<keyword evidence="1" id="KW-0812">Transmembrane</keyword>
<dbReference type="KEGG" id="azz:DEW08_21845"/>
<evidence type="ECO:0000313" key="2">
    <source>
        <dbReference type="EMBL" id="AWK88732.1"/>
    </source>
</evidence>
<name>A0A2S2CW58_9PROT</name>
<gene>
    <name evidence="2" type="ORF">DEW08_21845</name>
</gene>
<dbReference type="Proteomes" id="UP000245629">
    <property type="component" value="Plasmid unnamed1"/>
</dbReference>